<evidence type="ECO:0000313" key="2">
    <source>
        <dbReference type="Proteomes" id="UP000195447"/>
    </source>
</evidence>
<dbReference type="AlphaFoldDB" id="A0A1Y4M1D1"/>
<protein>
    <submittedName>
        <fullName evidence="1">Uncharacterized protein</fullName>
    </submittedName>
</protein>
<comment type="caution">
    <text evidence="1">The sequence shown here is derived from an EMBL/GenBank/DDBJ whole genome shotgun (WGS) entry which is preliminary data.</text>
</comment>
<dbReference type="Proteomes" id="UP000195447">
    <property type="component" value="Unassembled WGS sequence"/>
</dbReference>
<keyword evidence="2" id="KW-1185">Reference proteome</keyword>
<accession>A0A1Y4M1D1</accession>
<reference evidence="2" key="1">
    <citation type="submission" date="2017-04" db="EMBL/GenBank/DDBJ databases">
        <title>Function of individual gut microbiota members based on whole genome sequencing of pure cultures obtained from chicken caecum.</title>
        <authorList>
            <person name="Medvecky M."/>
            <person name="Cejkova D."/>
            <person name="Polansky O."/>
            <person name="Karasova D."/>
            <person name="Kubasova T."/>
            <person name="Cizek A."/>
            <person name="Rychlik I."/>
        </authorList>
    </citation>
    <scope>NUCLEOTIDE SEQUENCE [LARGE SCALE GENOMIC DNA]</scope>
    <source>
        <strain evidence="2">An178</strain>
    </source>
</reference>
<evidence type="ECO:0000313" key="1">
    <source>
        <dbReference type="EMBL" id="OUP61699.1"/>
    </source>
</evidence>
<sequence>MEIVKLKQEAQIRNKEIKEDMETIEYVLKKQGLYAMYKPWKCVHDYIVHLERENFGLKQSLENKERTLERLGGYLRR</sequence>
<dbReference type="RefSeq" id="WP_087158141.1">
    <property type="nucleotide sequence ID" value="NZ_NFKM01000002.1"/>
</dbReference>
<proteinExistence type="predicted"/>
<dbReference type="EMBL" id="NFKM01000002">
    <property type="protein sequence ID" value="OUP61699.1"/>
    <property type="molecule type" value="Genomic_DNA"/>
</dbReference>
<gene>
    <name evidence="1" type="ORF">B5F14_01715</name>
</gene>
<organism evidence="1 2">
    <name type="scientific">Faecalitalea cylindroides</name>
    <dbReference type="NCBI Taxonomy" id="39483"/>
    <lineage>
        <taxon>Bacteria</taxon>
        <taxon>Bacillati</taxon>
        <taxon>Bacillota</taxon>
        <taxon>Erysipelotrichia</taxon>
        <taxon>Erysipelotrichales</taxon>
        <taxon>Erysipelotrichaceae</taxon>
        <taxon>Faecalitalea</taxon>
    </lineage>
</organism>
<name>A0A1Y4M1D1_9FIRM</name>